<dbReference type="AlphaFoldDB" id="A0A8J6H5M2"/>
<reference evidence="1" key="1">
    <citation type="journal article" date="2020" name="J Insects Food Feed">
        <title>The yellow mealworm (Tenebrio molitor) genome: a resource for the emerging insects as food and feed industry.</title>
        <authorList>
            <person name="Eriksson T."/>
            <person name="Andere A."/>
            <person name="Kelstrup H."/>
            <person name="Emery V."/>
            <person name="Picard C."/>
        </authorList>
    </citation>
    <scope>NUCLEOTIDE SEQUENCE</scope>
    <source>
        <strain evidence="1">Stoneville</strain>
        <tissue evidence="1">Whole head</tissue>
    </source>
</reference>
<organism evidence="1 2">
    <name type="scientific">Tenebrio molitor</name>
    <name type="common">Yellow mealworm beetle</name>
    <dbReference type="NCBI Taxonomy" id="7067"/>
    <lineage>
        <taxon>Eukaryota</taxon>
        <taxon>Metazoa</taxon>
        <taxon>Ecdysozoa</taxon>
        <taxon>Arthropoda</taxon>
        <taxon>Hexapoda</taxon>
        <taxon>Insecta</taxon>
        <taxon>Pterygota</taxon>
        <taxon>Neoptera</taxon>
        <taxon>Endopterygota</taxon>
        <taxon>Coleoptera</taxon>
        <taxon>Polyphaga</taxon>
        <taxon>Cucujiformia</taxon>
        <taxon>Tenebrionidae</taxon>
        <taxon>Tenebrio</taxon>
    </lineage>
</organism>
<dbReference type="Proteomes" id="UP000719412">
    <property type="component" value="Unassembled WGS sequence"/>
</dbReference>
<name>A0A8J6H5M2_TENMO</name>
<gene>
    <name evidence="1" type="ORF">GEV33_014244</name>
</gene>
<dbReference type="EMBL" id="JABDTM020028679">
    <property type="protein sequence ID" value="KAH0808549.1"/>
    <property type="molecule type" value="Genomic_DNA"/>
</dbReference>
<keyword evidence="2" id="KW-1185">Reference proteome</keyword>
<evidence type="ECO:0000313" key="1">
    <source>
        <dbReference type="EMBL" id="KAH0808549.1"/>
    </source>
</evidence>
<reference evidence="1" key="2">
    <citation type="submission" date="2021-08" db="EMBL/GenBank/DDBJ databases">
        <authorList>
            <person name="Eriksson T."/>
        </authorList>
    </citation>
    <scope>NUCLEOTIDE SEQUENCE</scope>
    <source>
        <strain evidence="1">Stoneville</strain>
        <tissue evidence="1">Whole head</tissue>
    </source>
</reference>
<proteinExistence type="predicted"/>
<comment type="caution">
    <text evidence="1">The sequence shown here is derived from an EMBL/GenBank/DDBJ whole genome shotgun (WGS) entry which is preliminary data.</text>
</comment>
<protein>
    <submittedName>
        <fullName evidence="1">Uncharacterized protein</fullName>
    </submittedName>
</protein>
<sequence>MQLLREGILLKRARQYCRSSVQHQSASVSRHIKGILLGTFIILTTVTHLYCLLPGGNVNADRSDCKLSSHKIANNEEEASLEKDKEERLTFATAKLKNKQRTHELGAPTAATVGDGAAPDPLTWLPENRANCSGFAFLMNHNGDSTNGAEKYKCNVEMAAHRTRINIYKRAHASAATQFFTDDVCSEQNGKQRTVKLWDFFQLMLFGSESKFEFLRSHSSCDLSANKKKPEIVCEGHLLFEIYSSRAFHPREQRALVSASAVATPGICSSAPDPRPRFALSPPDGSHNYPNGQLSAELNGSKKRKHFHYFELLIGSPTKFKYITINFVFGFQLCLRNAEREKYKEKNINAMRYANPTVVRTHPQELERVVDEIGSWGMTGPRRESDENWTK</sequence>
<accession>A0A8J6H5M2</accession>
<evidence type="ECO:0000313" key="2">
    <source>
        <dbReference type="Proteomes" id="UP000719412"/>
    </source>
</evidence>